<keyword evidence="8" id="KW-1185">Reference proteome</keyword>
<dbReference type="InterPro" id="IPR027450">
    <property type="entry name" value="AlkB-like"/>
</dbReference>
<evidence type="ECO:0000313" key="8">
    <source>
        <dbReference type="Proteomes" id="UP001596024"/>
    </source>
</evidence>
<reference evidence="8" key="1">
    <citation type="journal article" date="2019" name="Int. J. Syst. Evol. Microbiol.">
        <title>The Global Catalogue of Microorganisms (GCM) 10K type strain sequencing project: providing services to taxonomists for standard genome sequencing and annotation.</title>
        <authorList>
            <consortium name="The Broad Institute Genomics Platform"/>
            <consortium name="The Broad Institute Genome Sequencing Center for Infectious Disease"/>
            <person name="Wu L."/>
            <person name="Ma J."/>
        </authorList>
    </citation>
    <scope>NUCLEOTIDE SEQUENCE [LARGE SCALE GENOMIC DNA]</scope>
    <source>
        <strain evidence="8">CCUG 62981</strain>
    </source>
</reference>
<dbReference type="PROSITE" id="PS51471">
    <property type="entry name" value="FE2OG_OXY"/>
    <property type="match status" value="1"/>
</dbReference>
<dbReference type="PANTHER" id="PTHR16557">
    <property type="entry name" value="ALKYLATED DNA REPAIR PROTEIN ALKB-RELATED"/>
    <property type="match status" value="1"/>
</dbReference>
<feature type="domain" description="Fe2OG dioxygenase" evidence="6">
    <location>
        <begin position="105"/>
        <end position="209"/>
    </location>
</feature>
<protein>
    <submittedName>
        <fullName evidence="7">Alpha-ketoglutarate-dependent dioxygenase AlkB family protein</fullName>
    </submittedName>
</protein>
<name>A0ABV9NC85_9PROT</name>
<dbReference type="GO" id="GO:0051213">
    <property type="term" value="F:dioxygenase activity"/>
    <property type="evidence" value="ECO:0007669"/>
    <property type="project" value="UniProtKB-KW"/>
</dbReference>
<keyword evidence="4" id="KW-0560">Oxidoreductase</keyword>
<evidence type="ECO:0000259" key="6">
    <source>
        <dbReference type="PROSITE" id="PS51471"/>
    </source>
</evidence>
<dbReference type="InterPro" id="IPR005123">
    <property type="entry name" value="Oxoglu/Fe-dep_dioxygenase_dom"/>
</dbReference>
<sequence>MTGTGRAAGPDGFILLPGYFDRAAQESLLADVLAGIDAAPLYQPSMPRTGAPLSVQMSNFGPLGWIADRKGYRYEPVHPVTGRSWPPLPQALLELWNAVSGWPQPPQACLVNIYGPDARMGLHIDADEDARNAPVVSISLGDRARFRLGGPERKSPTRSMVLSSGDVVVLGGASRRFYHGVDRIYPGTSTLLPEPFAPGRINLTLRRVN</sequence>
<dbReference type="Gene3D" id="2.60.120.590">
    <property type="entry name" value="Alpha-ketoglutarate-dependent dioxygenase AlkB-like"/>
    <property type="match status" value="1"/>
</dbReference>
<keyword evidence="5" id="KW-0408">Iron</keyword>
<dbReference type="Proteomes" id="UP001596024">
    <property type="component" value="Unassembled WGS sequence"/>
</dbReference>
<evidence type="ECO:0000313" key="7">
    <source>
        <dbReference type="EMBL" id="MFC4725941.1"/>
    </source>
</evidence>
<dbReference type="PANTHER" id="PTHR16557:SF2">
    <property type="entry name" value="NUCLEIC ACID DIOXYGENASE ALKBH1"/>
    <property type="match status" value="1"/>
</dbReference>
<evidence type="ECO:0000256" key="5">
    <source>
        <dbReference type="ARBA" id="ARBA00023004"/>
    </source>
</evidence>
<evidence type="ECO:0000256" key="3">
    <source>
        <dbReference type="ARBA" id="ARBA00022964"/>
    </source>
</evidence>
<gene>
    <name evidence="7" type="ORF">ACFPB0_11620</name>
</gene>
<keyword evidence="3 7" id="KW-0223">Dioxygenase</keyword>
<dbReference type="Pfam" id="PF13532">
    <property type="entry name" value="2OG-FeII_Oxy_2"/>
    <property type="match status" value="1"/>
</dbReference>
<evidence type="ECO:0000256" key="1">
    <source>
        <dbReference type="ARBA" id="ARBA00001954"/>
    </source>
</evidence>
<dbReference type="SUPFAM" id="SSF51197">
    <property type="entry name" value="Clavaminate synthase-like"/>
    <property type="match status" value="1"/>
</dbReference>
<dbReference type="RefSeq" id="WP_371393022.1">
    <property type="nucleotide sequence ID" value="NZ_CP163421.1"/>
</dbReference>
<dbReference type="InterPro" id="IPR004574">
    <property type="entry name" value="Alkb"/>
</dbReference>
<proteinExistence type="predicted"/>
<accession>A0ABV9NC85</accession>
<dbReference type="InterPro" id="IPR037151">
    <property type="entry name" value="AlkB-like_sf"/>
</dbReference>
<organism evidence="7 8">
    <name type="scientific">Glycocaulis abyssi</name>
    <dbReference type="NCBI Taxonomy" id="1433403"/>
    <lineage>
        <taxon>Bacteria</taxon>
        <taxon>Pseudomonadati</taxon>
        <taxon>Pseudomonadota</taxon>
        <taxon>Alphaproteobacteria</taxon>
        <taxon>Maricaulales</taxon>
        <taxon>Maricaulaceae</taxon>
        <taxon>Glycocaulis</taxon>
    </lineage>
</organism>
<comment type="cofactor">
    <cofactor evidence="1">
        <name>Fe(2+)</name>
        <dbReference type="ChEBI" id="CHEBI:29033"/>
    </cofactor>
</comment>
<dbReference type="EMBL" id="JBHSGQ010000006">
    <property type="protein sequence ID" value="MFC4725941.1"/>
    <property type="molecule type" value="Genomic_DNA"/>
</dbReference>
<comment type="caution">
    <text evidence="7">The sequence shown here is derived from an EMBL/GenBank/DDBJ whole genome shotgun (WGS) entry which is preliminary data.</text>
</comment>
<evidence type="ECO:0000256" key="2">
    <source>
        <dbReference type="ARBA" id="ARBA00022723"/>
    </source>
</evidence>
<keyword evidence="2" id="KW-0479">Metal-binding</keyword>
<evidence type="ECO:0000256" key="4">
    <source>
        <dbReference type="ARBA" id="ARBA00023002"/>
    </source>
</evidence>